<accession>A0A2Z6R9M9</accession>
<comment type="caution">
    <text evidence="1">The sequence shown here is derived from an EMBL/GenBank/DDBJ whole genome shotgun (WGS) entry which is preliminary data.</text>
</comment>
<proteinExistence type="predicted"/>
<reference evidence="2" key="2">
    <citation type="submission" date="2019-10" db="EMBL/GenBank/DDBJ databases">
        <title>Conservation and host-specific expression of non-tandemly repeated heterogenous ribosome RNA gene in arbuscular mycorrhizal fungi.</title>
        <authorList>
            <person name="Maeda T."/>
            <person name="Kobayashi Y."/>
            <person name="Nakagawa T."/>
            <person name="Ezawa T."/>
            <person name="Yamaguchi K."/>
            <person name="Bino T."/>
            <person name="Nishimoto Y."/>
            <person name="Shigenobu S."/>
            <person name="Kawaguchi M."/>
        </authorList>
    </citation>
    <scope>NUCLEOTIDE SEQUENCE</scope>
    <source>
        <strain evidence="2">HR1</strain>
    </source>
</reference>
<dbReference type="EMBL" id="BEXD01002668">
    <property type="protein sequence ID" value="GBB99025.1"/>
    <property type="molecule type" value="Genomic_DNA"/>
</dbReference>
<dbReference type="AlphaFoldDB" id="A0A2Z6R9M9"/>
<sequence>MPCHLNSICYIDQHNEIARISNFVVNAIGIVNSSRQNVNIYVHIVAFYPKDTTKNSDLERFNKREIIQVQGRFSVIEANVDGDKVKVINLT</sequence>
<keyword evidence="3" id="KW-1185">Reference proteome</keyword>
<dbReference type="EMBL" id="BLAL01000356">
    <property type="protein sequence ID" value="GET04613.1"/>
    <property type="molecule type" value="Genomic_DNA"/>
</dbReference>
<name>A0A2Z6R9M9_9GLOM</name>
<protein>
    <submittedName>
        <fullName evidence="1">Uncharacterized protein</fullName>
    </submittedName>
</protein>
<reference evidence="1 3" key="1">
    <citation type="submission" date="2017-11" db="EMBL/GenBank/DDBJ databases">
        <title>The genome of Rhizophagus clarus HR1 reveals common genetic basis of auxotrophy among arbuscular mycorrhizal fungi.</title>
        <authorList>
            <person name="Kobayashi Y."/>
        </authorList>
    </citation>
    <scope>NUCLEOTIDE SEQUENCE [LARGE SCALE GENOMIC DNA]</scope>
    <source>
        <strain evidence="1 3">HR1</strain>
    </source>
</reference>
<gene>
    <name evidence="2" type="ORF">RCL2_003091000</name>
    <name evidence="1" type="ORF">RclHR1_00340016</name>
</gene>
<evidence type="ECO:0000313" key="3">
    <source>
        <dbReference type="Proteomes" id="UP000247702"/>
    </source>
</evidence>
<dbReference type="OrthoDB" id="2411345at2759"/>
<dbReference type="Proteomes" id="UP000247702">
    <property type="component" value="Unassembled WGS sequence"/>
</dbReference>
<organism evidence="1 3">
    <name type="scientific">Rhizophagus clarus</name>
    <dbReference type="NCBI Taxonomy" id="94130"/>
    <lineage>
        <taxon>Eukaryota</taxon>
        <taxon>Fungi</taxon>
        <taxon>Fungi incertae sedis</taxon>
        <taxon>Mucoromycota</taxon>
        <taxon>Glomeromycotina</taxon>
        <taxon>Glomeromycetes</taxon>
        <taxon>Glomerales</taxon>
        <taxon>Glomeraceae</taxon>
        <taxon>Rhizophagus</taxon>
    </lineage>
</organism>
<evidence type="ECO:0000313" key="2">
    <source>
        <dbReference type="EMBL" id="GET04613.1"/>
    </source>
</evidence>
<dbReference type="Proteomes" id="UP000615446">
    <property type="component" value="Unassembled WGS sequence"/>
</dbReference>
<evidence type="ECO:0000313" key="1">
    <source>
        <dbReference type="EMBL" id="GBB99025.1"/>
    </source>
</evidence>